<protein>
    <submittedName>
        <fullName evidence="2">Uncharacterized protein</fullName>
    </submittedName>
</protein>
<comment type="caution">
    <text evidence="2">The sequence shown here is derived from an EMBL/GenBank/DDBJ whole genome shotgun (WGS) entry which is preliminary data.</text>
</comment>
<feature type="region of interest" description="Disordered" evidence="1">
    <location>
        <begin position="364"/>
        <end position="388"/>
    </location>
</feature>
<organism evidence="2 3">
    <name type="scientific">Agrocybe chaxingu</name>
    <dbReference type="NCBI Taxonomy" id="84603"/>
    <lineage>
        <taxon>Eukaryota</taxon>
        <taxon>Fungi</taxon>
        <taxon>Dikarya</taxon>
        <taxon>Basidiomycota</taxon>
        <taxon>Agaricomycotina</taxon>
        <taxon>Agaricomycetes</taxon>
        <taxon>Agaricomycetidae</taxon>
        <taxon>Agaricales</taxon>
        <taxon>Agaricineae</taxon>
        <taxon>Strophariaceae</taxon>
        <taxon>Agrocybe</taxon>
    </lineage>
</organism>
<dbReference type="AlphaFoldDB" id="A0A9W8MVP7"/>
<evidence type="ECO:0000313" key="3">
    <source>
        <dbReference type="Proteomes" id="UP001148786"/>
    </source>
</evidence>
<name>A0A9W8MVP7_9AGAR</name>
<feature type="compositionally biased region" description="Basic and acidic residues" evidence="1">
    <location>
        <begin position="149"/>
        <end position="172"/>
    </location>
</feature>
<dbReference type="OrthoDB" id="2506773at2759"/>
<proteinExistence type="predicted"/>
<dbReference type="Proteomes" id="UP001148786">
    <property type="component" value="Unassembled WGS sequence"/>
</dbReference>
<evidence type="ECO:0000256" key="1">
    <source>
        <dbReference type="SAM" id="MobiDB-lite"/>
    </source>
</evidence>
<accession>A0A9W8MVP7</accession>
<dbReference type="InterPro" id="IPR052055">
    <property type="entry name" value="Hepadnavirus_pol/RT"/>
</dbReference>
<dbReference type="PANTHER" id="PTHR33050:SF7">
    <property type="entry name" value="RIBONUCLEASE H"/>
    <property type="match status" value="1"/>
</dbReference>
<keyword evidence="3" id="KW-1185">Reference proteome</keyword>
<reference evidence="2" key="1">
    <citation type="submission" date="2022-07" db="EMBL/GenBank/DDBJ databases">
        <title>Genome Sequence of Agrocybe chaxingu.</title>
        <authorList>
            <person name="Buettner E."/>
        </authorList>
    </citation>
    <scope>NUCLEOTIDE SEQUENCE</scope>
    <source>
        <strain evidence="2">MP-N11</strain>
    </source>
</reference>
<evidence type="ECO:0000313" key="2">
    <source>
        <dbReference type="EMBL" id="KAJ3510381.1"/>
    </source>
</evidence>
<dbReference type="PANTHER" id="PTHR33050">
    <property type="entry name" value="REVERSE TRANSCRIPTASE DOMAIN-CONTAINING PROTEIN"/>
    <property type="match status" value="1"/>
</dbReference>
<dbReference type="EMBL" id="JANKHO010000403">
    <property type="protein sequence ID" value="KAJ3510381.1"/>
    <property type="molecule type" value="Genomic_DNA"/>
</dbReference>
<feature type="region of interest" description="Disordered" evidence="1">
    <location>
        <begin position="1"/>
        <end position="41"/>
    </location>
</feature>
<gene>
    <name evidence="2" type="ORF">NLJ89_g4706</name>
</gene>
<feature type="region of interest" description="Disordered" evidence="1">
    <location>
        <begin position="149"/>
        <end position="179"/>
    </location>
</feature>
<sequence>MVVISPTAPGGSNGAPPTSQGNQGGPPQFAQGNTTGATQGDAGLQALPAVPKRRTHISQVVIDMLKALSLPVKLMKNKEIEGKNATKQLGRLDHMLDPTAFPDLPSEDASFITIDSRERKDLRDPVFASHVKGVMPTYLAKELLDEEALEKKKRDNDPSSSEQREGKRRCMDGSDIQPRSYDAPPTILFHSILFTTENNDSALPLNFFLNENLKRFMVRYASLPTGKANLKPGATTRDVILDVDKLKKELGDEIDMTFSQWLEAAENNIEFQSQRDKNGKEGKYATFWNNHFVFFMNQPDRETEYDNWKLVERELRDEFIHRRVAYDAACATRGPLIEDQDILPILPPRRVDGPPDFLEVAGPFSRASEERPPLPAASSAPKEVMASSSTKKTLLSKLTSLATSQFGQKLGKTGNLSPPTTVKSASASTFEETVSIPATTKAPLINISAHSVATNPTTPFPGLAENHKLDLDESTVEDFLAIATPPILSYTDYRNNIVHRPQHPHYLLDMGFPSCRFGRDLDFQDEMDEYRWMEPFERIQTPYDAESFHAALRIHNLIGAYPILASNLQCGFPLGDLPPITKTVIFPNNPFIAEHMGAIQDYINGELDAMRMSGPYSQEEVECILCGPFHASPFVVSVHTQEPGIPDKIRVCGNLSKESKQHPSVNSYIRRGNFPTRFDTASRVADMISYTPVSTLCCSFDIAKFHRTCPVAPDHKPWLVVQGKPGEFFIDHVHPFGAACASSNAGMIANAAVDILVAEGIKPIAKFEDDLLVFCYPSVDGAFQVGDYKYAYDKEEVFSRSQHLGIPWHQEKGDPFFSHETIYVGFWWSIKQKRVGLPDKKRLKFLRRVDILLEKLDGHPNQPLTLHEVESIHGSLCHVAFVYLDGRSHLPSLSNFAASFSKDRPCATRFPPPSVVTDLRWWRIRLAAPAESRSLKPLGPPRELGIYVDASTSWGIGIVLGDEWLAFKLKPGWKDPGNRDICWLETLAVELLAYLLEERGIQNCRPIIRSDNQGTIGAFAKGRSSNFWINFSIRRAHLVFSFNSLSPFLIYVASEANLADPISRREEGLPGNRIISKFKLPDELKNVFYAVNET</sequence>